<protein>
    <recommendedName>
        <fullName evidence="3">DUF3775 domain-containing protein</fullName>
    </recommendedName>
</protein>
<dbReference type="Pfam" id="PF12616">
    <property type="entry name" value="DUF3775"/>
    <property type="match status" value="1"/>
</dbReference>
<dbReference type="InterPro" id="IPR022254">
    <property type="entry name" value="DUF3775"/>
</dbReference>
<accession>A0A2S6N1Y2</accession>
<reference evidence="1 2" key="1">
    <citation type="journal article" date="2018" name="Arch. Microbiol.">
        <title>New insights into the metabolic potential of the phototrophic purple bacterium Rhodopila globiformis DSM 161(T) from its draft genome sequence and evidence for a vanadium-dependent nitrogenase.</title>
        <authorList>
            <person name="Imhoff J.F."/>
            <person name="Rahn T."/>
            <person name="Kunzel S."/>
            <person name="Neulinger S.C."/>
        </authorList>
    </citation>
    <scope>NUCLEOTIDE SEQUENCE [LARGE SCALE GENOMIC DNA]</scope>
    <source>
        <strain evidence="1 2">DSM 16996</strain>
    </source>
</reference>
<organism evidence="1 2">
    <name type="scientific">Rhodoblastus sphagnicola</name>
    <dbReference type="NCBI Taxonomy" id="333368"/>
    <lineage>
        <taxon>Bacteria</taxon>
        <taxon>Pseudomonadati</taxon>
        <taxon>Pseudomonadota</taxon>
        <taxon>Alphaproteobacteria</taxon>
        <taxon>Hyphomicrobiales</taxon>
        <taxon>Rhodoblastaceae</taxon>
        <taxon>Rhodoblastus</taxon>
    </lineage>
</organism>
<gene>
    <name evidence="1" type="ORF">CCR94_17305</name>
</gene>
<dbReference type="OrthoDB" id="5641374at2"/>
<keyword evidence="2" id="KW-1185">Reference proteome</keyword>
<dbReference type="EMBL" id="NHSJ01000106">
    <property type="protein sequence ID" value="PPQ28637.1"/>
    <property type="molecule type" value="Genomic_DNA"/>
</dbReference>
<dbReference type="AlphaFoldDB" id="A0A2S6N1Y2"/>
<evidence type="ECO:0008006" key="3">
    <source>
        <dbReference type="Google" id="ProtNLM"/>
    </source>
</evidence>
<proteinExistence type="predicted"/>
<comment type="caution">
    <text evidence="1">The sequence shown here is derived from an EMBL/GenBank/DDBJ whole genome shotgun (WGS) entry which is preliminary data.</text>
</comment>
<evidence type="ECO:0000313" key="2">
    <source>
        <dbReference type="Proteomes" id="UP000239089"/>
    </source>
</evidence>
<dbReference type="Proteomes" id="UP000239089">
    <property type="component" value="Unassembled WGS sequence"/>
</dbReference>
<evidence type="ECO:0000313" key="1">
    <source>
        <dbReference type="EMBL" id="PPQ28637.1"/>
    </source>
</evidence>
<name>A0A2S6N1Y2_9HYPH</name>
<sequence length="136" mass="14800">MPEIGTDKVCFVVAKSRELLAEDVGAQRDASNATDDGFSAVLTDSGDLPTRLELVEFIDGLDSDERDALIALVWIGRGDFERSDWRAAVKSAAARRESGAAKYLMAIPLLPDYLEDALSAFDQSCRGFDERESPGL</sequence>